<comment type="catalytic activity">
    <reaction evidence="15">
        <text>5alpha-pregnane-3,20-dione + NADP(+) = progesterone + NADPH + H(+)</text>
        <dbReference type="Rhea" id="RHEA:21952"/>
        <dbReference type="ChEBI" id="CHEBI:15378"/>
        <dbReference type="ChEBI" id="CHEBI:17026"/>
        <dbReference type="ChEBI" id="CHEBI:28952"/>
        <dbReference type="ChEBI" id="CHEBI:57783"/>
        <dbReference type="ChEBI" id="CHEBI:58349"/>
        <dbReference type="EC" id="1.3.1.22"/>
    </reaction>
    <physiologicalReaction direction="right-to-left" evidence="15">
        <dbReference type="Rhea" id="RHEA:21954"/>
    </physiologicalReaction>
</comment>
<protein>
    <recommendedName>
        <fullName evidence="18">3-oxo-5alpha-steroid 4-dehydrogenase (NADP(+))</fullName>
        <ecNumber evidence="18">1.3.1.22</ecNumber>
    </recommendedName>
</protein>
<comment type="catalytic activity">
    <reaction evidence="16">
        <text>androst-4-ene-3,17-dione + NADPH + H(+) = 5alpha-androstan-3,17-dione + NADP(+)</text>
        <dbReference type="Rhea" id="RHEA:50816"/>
        <dbReference type="ChEBI" id="CHEBI:15378"/>
        <dbReference type="ChEBI" id="CHEBI:15994"/>
        <dbReference type="ChEBI" id="CHEBI:16422"/>
        <dbReference type="ChEBI" id="CHEBI:57783"/>
        <dbReference type="ChEBI" id="CHEBI:58349"/>
    </reaction>
    <physiologicalReaction direction="left-to-right" evidence="16">
        <dbReference type="Rhea" id="RHEA:50817"/>
    </physiologicalReaction>
</comment>
<dbReference type="GO" id="GO:0005789">
    <property type="term" value="C:endoplasmic reticulum membrane"/>
    <property type="evidence" value="ECO:0007669"/>
    <property type="project" value="UniProtKB-SubCell"/>
</dbReference>
<keyword evidence="12" id="KW-0443">Lipid metabolism</keyword>
<evidence type="ECO:0000256" key="7">
    <source>
        <dbReference type="ARBA" id="ARBA00022848"/>
    </source>
</evidence>
<evidence type="ECO:0000256" key="11">
    <source>
        <dbReference type="ARBA" id="ARBA00023002"/>
    </source>
</evidence>
<dbReference type="InterPro" id="IPR001104">
    <property type="entry name" value="3-oxo-5_a-steroid_4-DH_C"/>
</dbReference>
<dbReference type="GO" id="GO:0047751">
    <property type="term" value="F:3-oxo-5-alpha-steroid 4-dehydrogenase (NADP+) activity"/>
    <property type="evidence" value="ECO:0007669"/>
    <property type="project" value="UniProtKB-EC"/>
</dbReference>
<dbReference type="GO" id="GO:0006702">
    <property type="term" value="P:androgen biosynthetic process"/>
    <property type="evidence" value="ECO:0007669"/>
    <property type="project" value="UniProtKB-ARBA"/>
</dbReference>
<dbReference type="Pfam" id="PF02544">
    <property type="entry name" value="Steroid_dh"/>
    <property type="match status" value="1"/>
</dbReference>
<dbReference type="EMBL" id="CAJGYM010000090">
    <property type="protein sequence ID" value="CAD6197313.1"/>
    <property type="molecule type" value="Genomic_DNA"/>
</dbReference>
<dbReference type="GO" id="GO:0030154">
    <property type="term" value="P:cell differentiation"/>
    <property type="evidence" value="ECO:0007669"/>
    <property type="project" value="UniProtKB-KW"/>
</dbReference>
<keyword evidence="5" id="KW-0221">Differentiation</keyword>
<organism evidence="20 21">
    <name type="scientific">Caenorhabditis auriculariae</name>
    <dbReference type="NCBI Taxonomy" id="2777116"/>
    <lineage>
        <taxon>Eukaryota</taxon>
        <taxon>Metazoa</taxon>
        <taxon>Ecdysozoa</taxon>
        <taxon>Nematoda</taxon>
        <taxon>Chromadorea</taxon>
        <taxon>Rhabditida</taxon>
        <taxon>Rhabditina</taxon>
        <taxon>Rhabditomorpha</taxon>
        <taxon>Rhabditoidea</taxon>
        <taxon>Rhabditidae</taxon>
        <taxon>Peloderinae</taxon>
        <taxon>Caenorhabditis</taxon>
    </lineage>
</organism>
<keyword evidence="11" id="KW-0560">Oxidoreductase</keyword>
<gene>
    <name evidence="20" type="ORF">CAUJ_LOCUS13222</name>
</gene>
<evidence type="ECO:0000256" key="8">
    <source>
        <dbReference type="ARBA" id="ARBA00022857"/>
    </source>
</evidence>
<evidence type="ECO:0000256" key="1">
    <source>
        <dbReference type="ARBA" id="ARBA00004154"/>
    </source>
</evidence>
<dbReference type="PANTHER" id="PTHR10556:SF57">
    <property type="entry name" value="3-OXO-5-ALPHA-STEROID 4-DEHYDROGENASE 1"/>
    <property type="match status" value="1"/>
</dbReference>
<accession>A0A8S1HL64</accession>
<sequence length="258" mass="29348">MNFLFSNLTWDLVTILSVLMIVTGLIVCAVLLSGQKASYGRYTEQSTLMVPATVSWVVQEGPSFFIPLYFLIYHTQNTYGALLLALFLVHYANRTFIYPFKLRTKNGTPWYISLSAIAFCCWNGYIQGAWNSQFQPSYTEVTVPWFFLSLLGILIFFKGMHMNIQADNILLNLREPGETGYKIPRGGMFEYVSGANYLGEIVEWTGYALAAQSLPAVAFAIFTICNIGPRAIHHHQWYLNKFKGEYPTERKALIPFIL</sequence>
<evidence type="ECO:0000259" key="19">
    <source>
        <dbReference type="Pfam" id="PF02544"/>
    </source>
</evidence>
<evidence type="ECO:0000256" key="9">
    <source>
        <dbReference type="ARBA" id="ARBA00022928"/>
    </source>
</evidence>
<evidence type="ECO:0000256" key="17">
    <source>
        <dbReference type="ARBA" id="ARBA00049397"/>
    </source>
</evidence>
<dbReference type="AlphaFoldDB" id="A0A8S1HL64"/>
<dbReference type="OrthoDB" id="5788137at2759"/>
<feature type="transmembrane region" description="Helical" evidence="18">
    <location>
        <begin position="109"/>
        <end position="126"/>
    </location>
</feature>
<keyword evidence="7" id="KW-0492">Microsome</keyword>
<evidence type="ECO:0000313" key="20">
    <source>
        <dbReference type="EMBL" id="CAD6197313.1"/>
    </source>
</evidence>
<dbReference type="EC" id="1.3.1.22" evidence="18"/>
<dbReference type="FunFam" id="1.20.120.1630:FF:000002">
    <property type="entry name" value="Steroid 5 alpha-reductase 1"/>
    <property type="match status" value="1"/>
</dbReference>
<dbReference type="Proteomes" id="UP000835052">
    <property type="component" value="Unassembled WGS sequence"/>
</dbReference>
<keyword evidence="13 18" id="KW-0472">Membrane</keyword>
<dbReference type="InterPro" id="IPR039357">
    <property type="entry name" value="SRD5A/TECR"/>
</dbReference>
<evidence type="ECO:0000256" key="16">
    <source>
        <dbReference type="ARBA" id="ARBA00049166"/>
    </source>
</evidence>
<evidence type="ECO:0000256" key="13">
    <source>
        <dbReference type="ARBA" id="ARBA00023136"/>
    </source>
</evidence>
<evidence type="ECO:0000256" key="15">
    <source>
        <dbReference type="ARBA" id="ARBA00048292"/>
    </source>
</evidence>
<dbReference type="InterPro" id="IPR016636">
    <property type="entry name" value="3-oxo-5-alpha-steroid_4-DH"/>
</dbReference>
<dbReference type="GO" id="GO:0007548">
    <property type="term" value="P:sex differentiation"/>
    <property type="evidence" value="ECO:0007669"/>
    <property type="project" value="UniProtKB-KW"/>
</dbReference>
<comment type="similarity">
    <text evidence="3 18">Belongs to the steroid 5-alpha reductase family.</text>
</comment>
<dbReference type="PROSITE" id="PS50244">
    <property type="entry name" value="S5A_REDUCTASE"/>
    <property type="match status" value="1"/>
</dbReference>
<keyword evidence="9" id="KW-0726">Sexual differentiation</keyword>
<reference evidence="20" key="1">
    <citation type="submission" date="2020-10" db="EMBL/GenBank/DDBJ databases">
        <authorList>
            <person name="Kikuchi T."/>
        </authorList>
    </citation>
    <scope>NUCLEOTIDE SEQUENCE</scope>
    <source>
        <strain evidence="20">NKZ352</strain>
    </source>
</reference>
<evidence type="ECO:0000256" key="4">
    <source>
        <dbReference type="ARBA" id="ARBA00022692"/>
    </source>
</evidence>
<keyword evidence="4 18" id="KW-0812">Transmembrane</keyword>
<dbReference type="Gene3D" id="1.20.120.1630">
    <property type="match status" value="1"/>
</dbReference>
<comment type="function">
    <text evidence="14">Converts testosterone into 5-alpha-dihydrotestosterone and progesterone or corticosterone into their corresponding 5-alpha-3-oxosteroids. It plays a central role in sexual differentiation and androgen physiology.</text>
</comment>
<evidence type="ECO:0000256" key="2">
    <source>
        <dbReference type="ARBA" id="ARBA00004477"/>
    </source>
</evidence>
<comment type="subcellular location">
    <subcellularLocation>
        <location evidence="2">Endoplasmic reticulum membrane</location>
        <topology evidence="2">Multi-pass membrane protein</topology>
    </subcellularLocation>
    <subcellularLocation>
        <location evidence="1">Microsome membrane</location>
        <topology evidence="1">Multi-pass membrane protein</topology>
    </subcellularLocation>
</comment>
<comment type="catalytic activity">
    <reaction evidence="18">
        <text>a 3-oxo-5alpha-steroid + NADP(+) = a 3-oxo-Delta(4)-steroid + NADPH + H(+)</text>
        <dbReference type="Rhea" id="RHEA:54384"/>
        <dbReference type="ChEBI" id="CHEBI:13601"/>
        <dbReference type="ChEBI" id="CHEBI:15378"/>
        <dbReference type="ChEBI" id="CHEBI:47909"/>
        <dbReference type="ChEBI" id="CHEBI:57783"/>
        <dbReference type="ChEBI" id="CHEBI:58349"/>
        <dbReference type="EC" id="1.3.1.22"/>
    </reaction>
</comment>
<keyword evidence="8" id="KW-0521">NADP</keyword>
<feature type="transmembrane region" description="Helical" evidence="18">
    <location>
        <begin position="12"/>
        <end position="32"/>
    </location>
</feature>
<keyword evidence="6" id="KW-0256">Endoplasmic reticulum</keyword>
<evidence type="ECO:0000256" key="18">
    <source>
        <dbReference type="PIRNR" id="PIRNR015596"/>
    </source>
</evidence>
<name>A0A8S1HL64_9PELO</name>
<feature type="transmembrane region" description="Helical" evidence="18">
    <location>
        <begin position="138"/>
        <end position="157"/>
    </location>
</feature>
<comment type="catalytic activity">
    <reaction evidence="17">
        <text>17beta-hydroxy-5alpha-androstan-3-one + NADP(+) = testosterone + NADPH + H(+)</text>
        <dbReference type="Rhea" id="RHEA:50820"/>
        <dbReference type="ChEBI" id="CHEBI:15378"/>
        <dbReference type="ChEBI" id="CHEBI:16330"/>
        <dbReference type="ChEBI" id="CHEBI:17347"/>
        <dbReference type="ChEBI" id="CHEBI:57783"/>
        <dbReference type="ChEBI" id="CHEBI:58349"/>
        <dbReference type="EC" id="1.3.1.22"/>
    </reaction>
    <physiologicalReaction direction="right-to-left" evidence="17">
        <dbReference type="Rhea" id="RHEA:50822"/>
    </physiologicalReaction>
</comment>
<keyword evidence="10 18" id="KW-1133">Transmembrane helix</keyword>
<feature type="domain" description="3-oxo-5-alpha-steroid 4-dehydrogenase C-terminal" evidence="19">
    <location>
        <begin position="108"/>
        <end position="258"/>
    </location>
</feature>
<evidence type="ECO:0000256" key="6">
    <source>
        <dbReference type="ARBA" id="ARBA00022824"/>
    </source>
</evidence>
<evidence type="ECO:0000256" key="5">
    <source>
        <dbReference type="ARBA" id="ARBA00022782"/>
    </source>
</evidence>
<proteinExistence type="inferred from homology"/>
<evidence type="ECO:0000256" key="14">
    <source>
        <dbReference type="ARBA" id="ARBA00037789"/>
    </source>
</evidence>
<dbReference type="PIRSF" id="PIRSF015596">
    <property type="entry name" value="5_alpha-SR2"/>
    <property type="match status" value="1"/>
</dbReference>
<evidence type="ECO:0000256" key="3">
    <source>
        <dbReference type="ARBA" id="ARBA00007742"/>
    </source>
</evidence>
<evidence type="ECO:0000256" key="12">
    <source>
        <dbReference type="ARBA" id="ARBA00023098"/>
    </source>
</evidence>
<dbReference type="PANTHER" id="PTHR10556">
    <property type="entry name" value="3-OXO-5-ALPHA-STEROID 4-DEHYDROGENASE"/>
    <property type="match status" value="1"/>
</dbReference>
<comment type="caution">
    <text evidence="20">The sequence shown here is derived from an EMBL/GenBank/DDBJ whole genome shotgun (WGS) entry which is preliminary data.</text>
</comment>
<keyword evidence="21" id="KW-1185">Reference proteome</keyword>
<evidence type="ECO:0000256" key="10">
    <source>
        <dbReference type="ARBA" id="ARBA00022989"/>
    </source>
</evidence>
<evidence type="ECO:0000313" key="21">
    <source>
        <dbReference type="Proteomes" id="UP000835052"/>
    </source>
</evidence>
<comment type="caution">
    <text evidence="18">Lacks conserved residue(s) required for the propagation of feature annotation.</text>
</comment>